<sequence>MSIFSKIKGAKKAAKDHKQAQQGPAPENIDKPIPYKHVPTHAAIDAMAGAPASYREADRAEIKATNEKRRSMVAQNSSGKTSPLNRNSSYASSSNYSYSRPMPPRVEARRSYGANNGYYNNGLQVGYQTFSPSPLASKGPSPTGSLNESNSSSSSQLVEMQYPAANSHAVPMTQAATGPTSHGMATPYAPPAPKRFEQSMMETIHSAPTRKLGEAPLLSEPPPSLVKPAVAPAPVQPKKRSWGFGKRNSHAPAIAAH</sequence>
<dbReference type="AlphaFoldDB" id="A0A8H3IBB8"/>
<keyword evidence="3" id="KW-1185">Reference proteome</keyword>
<feature type="compositionally biased region" description="Basic and acidic residues" evidence="1">
    <location>
        <begin position="55"/>
        <end position="70"/>
    </location>
</feature>
<proteinExistence type="predicted"/>
<evidence type="ECO:0000256" key="1">
    <source>
        <dbReference type="SAM" id="MobiDB-lite"/>
    </source>
</evidence>
<gene>
    <name evidence="2" type="ORF">HETSPECPRED_009558</name>
</gene>
<evidence type="ECO:0000313" key="2">
    <source>
        <dbReference type="EMBL" id="CAF9909920.1"/>
    </source>
</evidence>
<dbReference type="EMBL" id="CAJPDS010000008">
    <property type="protein sequence ID" value="CAF9909920.1"/>
    <property type="molecule type" value="Genomic_DNA"/>
</dbReference>
<protein>
    <submittedName>
        <fullName evidence="2">Uncharacterized protein</fullName>
    </submittedName>
</protein>
<name>A0A8H3IBB8_9LECA</name>
<dbReference type="OrthoDB" id="5225441at2759"/>
<feature type="region of interest" description="Disordered" evidence="1">
    <location>
        <begin position="1"/>
        <end position="111"/>
    </location>
</feature>
<evidence type="ECO:0000313" key="3">
    <source>
        <dbReference type="Proteomes" id="UP000664521"/>
    </source>
</evidence>
<feature type="compositionally biased region" description="Low complexity" evidence="1">
    <location>
        <begin position="82"/>
        <end position="100"/>
    </location>
</feature>
<feature type="region of interest" description="Disordered" evidence="1">
    <location>
        <begin position="129"/>
        <end position="257"/>
    </location>
</feature>
<reference evidence="2" key="1">
    <citation type="submission" date="2021-03" db="EMBL/GenBank/DDBJ databases">
        <authorList>
            <person name="Tagirdzhanova G."/>
        </authorList>
    </citation>
    <scope>NUCLEOTIDE SEQUENCE</scope>
</reference>
<feature type="compositionally biased region" description="Polar residues" evidence="1">
    <location>
        <begin position="129"/>
        <end position="144"/>
    </location>
</feature>
<dbReference type="Proteomes" id="UP000664521">
    <property type="component" value="Unassembled WGS sequence"/>
</dbReference>
<accession>A0A8H3IBB8</accession>
<comment type="caution">
    <text evidence="2">The sequence shown here is derived from an EMBL/GenBank/DDBJ whole genome shotgun (WGS) entry which is preliminary data.</text>
</comment>
<feature type="compositionally biased region" description="Low complexity" evidence="1">
    <location>
        <begin position="145"/>
        <end position="155"/>
    </location>
</feature>
<organism evidence="2 3">
    <name type="scientific">Heterodermia speciosa</name>
    <dbReference type="NCBI Taxonomy" id="116794"/>
    <lineage>
        <taxon>Eukaryota</taxon>
        <taxon>Fungi</taxon>
        <taxon>Dikarya</taxon>
        <taxon>Ascomycota</taxon>
        <taxon>Pezizomycotina</taxon>
        <taxon>Lecanoromycetes</taxon>
        <taxon>OSLEUM clade</taxon>
        <taxon>Lecanoromycetidae</taxon>
        <taxon>Caliciales</taxon>
        <taxon>Physciaceae</taxon>
        <taxon>Heterodermia</taxon>
    </lineage>
</organism>